<dbReference type="InterPro" id="IPR019826">
    <property type="entry name" value="Carboxylesterase_B_AS"/>
</dbReference>
<dbReference type="SUPFAM" id="SSF53474">
    <property type="entry name" value="alpha/beta-Hydrolases"/>
    <property type="match status" value="1"/>
</dbReference>
<evidence type="ECO:0000256" key="1">
    <source>
        <dbReference type="ARBA" id="ARBA00005964"/>
    </source>
</evidence>
<dbReference type="Pfam" id="PF00135">
    <property type="entry name" value="COesterase"/>
    <property type="match status" value="1"/>
</dbReference>
<dbReference type="InterPro" id="IPR002018">
    <property type="entry name" value="CarbesteraseB"/>
</dbReference>
<keyword evidence="2 3" id="KW-0378">Hydrolase</keyword>
<dbReference type="GO" id="GO:0016787">
    <property type="term" value="F:hydrolase activity"/>
    <property type="evidence" value="ECO:0007669"/>
    <property type="project" value="UniProtKB-KW"/>
</dbReference>
<dbReference type="RefSeq" id="WP_072956776.1">
    <property type="nucleotide sequence ID" value="NZ_FQUH01000004.1"/>
</dbReference>
<comment type="similarity">
    <text evidence="1 3">Belongs to the type-B carboxylesterase/lipase family.</text>
</comment>
<proteinExistence type="inferred from homology"/>
<evidence type="ECO:0000259" key="4">
    <source>
        <dbReference type="Pfam" id="PF00135"/>
    </source>
</evidence>
<dbReference type="PANTHER" id="PTHR11559">
    <property type="entry name" value="CARBOXYLESTERASE"/>
    <property type="match status" value="1"/>
</dbReference>
<evidence type="ECO:0000313" key="6">
    <source>
        <dbReference type="Proteomes" id="UP000184159"/>
    </source>
</evidence>
<sequence>MNQSIGKLSTFLLSLSLAFGGTSSAFAYTEQVTLKQGVMTGVTDSNSGTNHWLGIPYAQAPVGALRWQLPQPPKASHEHFQANQQGNLCPQVSSGEVIGNEDCLNLNIYRPNTQQTLPVLLYIHGGNNQGGRADEFDPSQLAVDINAVIVTLNYRLGALGFNPLTVLKSDDAVQASGNFTLLDQARALDWIRNHISHFGGQADNITVSGFSAGGRDVMAMLISPLFAGKFEHAVVFSGGMTTSPVEASQNVFRRAFASLVVEDGIQPDQQSAEAWLAQSTPTVKKYLLGLPADRIARLMQNAAIRMSVFPHLYRDGTVLPQEGFATHRYNEVPTMMLTGHDEFSFFALGDPYFRQKEDWTTDPKVVNEYGFVYRYGGMLYRSFNVAESAQKMAAHFRAPIYAGEFDYGSDPTVVGPQMKHLGAFHGVFLPLLDDHFRKPYLGKAFDSPGAKALGALFKRHLKAFIRTGHTSFSDATRWNPWNLKREDQGQTVYMMDANHDVAIAYRSEPTFTVKDVIAMIEDDHTISQESKTYLLQHVLNGRWFSRELDEHFGSPNLWVE</sequence>
<dbReference type="InterPro" id="IPR050309">
    <property type="entry name" value="Type-B_Carboxylest/Lipase"/>
</dbReference>
<gene>
    <name evidence="5" type="ORF">SAMN02745781_01190</name>
</gene>
<organism evidence="5 6">
    <name type="scientific">Vibrio gazogenes DSM 21264 = NBRC 103151</name>
    <dbReference type="NCBI Taxonomy" id="1123492"/>
    <lineage>
        <taxon>Bacteria</taxon>
        <taxon>Pseudomonadati</taxon>
        <taxon>Pseudomonadota</taxon>
        <taxon>Gammaproteobacteria</taxon>
        <taxon>Vibrionales</taxon>
        <taxon>Vibrionaceae</taxon>
        <taxon>Vibrio</taxon>
    </lineage>
</organism>
<dbReference type="EMBL" id="FQUH01000004">
    <property type="protein sequence ID" value="SHE97563.1"/>
    <property type="molecule type" value="Genomic_DNA"/>
</dbReference>
<evidence type="ECO:0000256" key="3">
    <source>
        <dbReference type="RuleBase" id="RU361235"/>
    </source>
</evidence>
<feature type="signal peptide" evidence="3">
    <location>
        <begin position="1"/>
        <end position="27"/>
    </location>
</feature>
<dbReference type="Gene3D" id="3.40.50.1820">
    <property type="entry name" value="alpha/beta hydrolase"/>
    <property type="match status" value="1"/>
</dbReference>
<keyword evidence="6" id="KW-1185">Reference proteome</keyword>
<dbReference type="PROSITE" id="PS00122">
    <property type="entry name" value="CARBOXYLESTERASE_B_1"/>
    <property type="match status" value="1"/>
</dbReference>
<feature type="domain" description="Carboxylesterase type B" evidence="4">
    <location>
        <begin position="30"/>
        <end position="348"/>
    </location>
</feature>
<evidence type="ECO:0000313" key="5">
    <source>
        <dbReference type="EMBL" id="SHE97563.1"/>
    </source>
</evidence>
<reference evidence="6" key="1">
    <citation type="submission" date="2016-11" db="EMBL/GenBank/DDBJ databases">
        <authorList>
            <person name="Varghese N."/>
            <person name="Submissions S."/>
        </authorList>
    </citation>
    <scope>NUCLEOTIDE SEQUENCE [LARGE SCALE GENOMIC DNA]</scope>
    <source>
        <strain evidence="6">DSM 21264</strain>
    </source>
</reference>
<feature type="chain" id="PRO_5011814013" description="Carboxylic ester hydrolase" evidence="3">
    <location>
        <begin position="28"/>
        <end position="560"/>
    </location>
</feature>
<keyword evidence="3" id="KW-0732">Signal</keyword>
<dbReference type="InterPro" id="IPR029058">
    <property type="entry name" value="AB_hydrolase_fold"/>
</dbReference>
<name>A0A1M4XW99_VIBGA</name>
<dbReference type="EC" id="3.1.1.-" evidence="3"/>
<protein>
    <recommendedName>
        <fullName evidence="3">Carboxylic ester hydrolase</fullName>
        <ecNumber evidence="3">3.1.1.-</ecNumber>
    </recommendedName>
</protein>
<accession>A0A1M4XW99</accession>
<evidence type="ECO:0000256" key="2">
    <source>
        <dbReference type="ARBA" id="ARBA00022801"/>
    </source>
</evidence>
<dbReference type="Proteomes" id="UP000184159">
    <property type="component" value="Unassembled WGS sequence"/>
</dbReference>
<dbReference type="AlphaFoldDB" id="A0A1M4XW99"/>